<dbReference type="EMBL" id="LGFU01000012">
    <property type="protein sequence ID" value="KUK46688.1"/>
    <property type="molecule type" value="Genomic_DNA"/>
</dbReference>
<proteinExistence type="predicted"/>
<dbReference type="InterPro" id="IPR000157">
    <property type="entry name" value="TIR_dom"/>
</dbReference>
<dbReference type="InterPro" id="IPR035897">
    <property type="entry name" value="Toll_tir_struct_dom_sf"/>
</dbReference>
<dbReference type="AlphaFoldDB" id="A0A117LGZ1"/>
<evidence type="ECO:0000259" key="1">
    <source>
        <dbReference type="PROSITE" id="PS50104"/>
    </source>
</evidence>
<dbReference type="GO" id="GO:0007165">
    <property type="term" value="P:signal transduction"/>
    <property type="evidence" value="ECO:0007669"/>
    <property type="project" value="InterPro"/>
</dbReference>
<organism evidence="2 3">
    <name type="scientific">Anaerolinea thermophila</name>
    <dbReference type="NCBI Taxonomy" id="167964"/>
    <lineage>
        <taxon>Bacteria</taxon>
        <taxon>Bacillati</taxon>
        <taxon>Chloroflexota</taxon>
        <taxon>Anaerolineae</taxon>
        <taxon>Anaerolineales</taxon>
        <taxon>Anaerolineaceae</taxon>
        <taxon>Anaerolinea</taxon>
    </lineage>
</organism>
<dbReference type="Gene3D" id="3.40.50.10140">
    <property type="entry name" value="Toll/interleukin-1 receptor homology (TIR) domain"/>
    <property type="match status" value="1"/>
</dbReference>
<feature type="domain" description="TIR" evidence="1">
    <location>
        <begin position="6"/>
        <end position="123"/>
    </location>
</feature>
<name>A0A117LGZ1_9CHLR</name>
<evidence type="ECO:0000313" key="2">
    <source>
        <dbReference type="EMBL" id="KUK46688.1"/>
    </source>
</evidence>
<comment type="caution">
    <text evidence="2">The sequence shown here is derived from an EMBL/GenBank/DDBJ whole genome shotgun (WGS) entry which is preliminary data.</text>
</comment>
<dbReference type="PROSITE" id="PS50104">
    <property type="entry name" value="TIR"/>
    <property type="match status" value="1"/>
</dbReference>
<reference evidence="2 3" key="1">
    <citation type="journal article" date="2015" name="MBio">
        <title>Genome-Resolved Metagenomic Analysis Reveals Roles for Candidate Phyla and Other Microbial Community Members in Biogeochemical Transformations in Oil Reservoirs.</title>
        <authorList>
            <person name="Hu P."/>
            <person name="Tom L."/>
            <person name="Singh A."/>
            <person name="Thomas B.C."/>
            <person name="Baker B.J."/>
            <person name="Piceno Y.M."/>
            <person name="Andersen G.L."/>
            <person name="Banfield J.F."/>
        </authorList>
    </citation>
    <scope>NUCLEOTIDE SEQUENCE [LARGE SCALE GENOMIC DNA]</scope>
    <source>
        <strain evidence="2">46_16</strain>
    </source>
</reference>
<evidence type="ECO:0000313" key="3">
    <source>
        <dbReference type="Proteomes" id="UP000064249"/>
    </source>
</evidence>
<gene>
    <name evidence="2" type="ORF">XD73_0430</name>
</gene>
<dbReference type="Pfam" id="PF13676">
    <property type="entry name" value="TIR_2"/>
    <property type="match status" value="1"/>
</dbReference>
<dbReference type="Proteomes" id="UP000064249">
    <property type="component" value="Unassembled WGS sequence"/>
</dbReference>
<dbReference type="SUPFAM" id="SSF52200">
    <property type="entry name" value="Toll/Interleukin receptor TIR domain"/>
    <property type="match status" value="1"/>
</dbReference>
<accession>A0A117LGZ1</accession>
<sequence>MEIGSYPYRIFIAYSHEDRNLLENAVRVLEENGYHPLCDKNIMVGKPFTDEIKRMIAHAHIFLPLLTENSSLRPWVHQETGYALAMNIPVLPVAVGTAPGEMTAQLHAVAVCDDFSDFPQKVSLQDIENLVMHNPSEEITNLWVTAWAEERTKLLGEYAFWVSNLHYYGRVRQRAALSSFSIPDVDVQEEIWKLRDGNVEHGRYYHSLQRAERQNLQAHAEKSGCDLLIDPDFCLERHGMNATRVRLEILLEFLKDKSKISDVRVVISEKAHQANLTIVGDWFSAESFSPKVGESHSRTIFCRHAPTVLSQMRSFDDQFNKLLLQQGTPSDTSRDWAIGYISEILRKRT</sequence>
<protein>
    <submittedName>
        <fullName evidence="2">TIR protein</fullName>
    </submittedName>
</protein>